<sequence length="110" mass="12174">SDQRAIALDHLETMLEHSSLYLLCLVQCWCEPLTTGKCEPAGHMYDIIAVFIGAFIGVFIIVNVQVGAGLTLYISIGCGFDTLHLHGCGFDTLHLHECGFDTLHLQWVRV</sequence>
<dbReference type="Proteomes" id="UP001283361">
    <property type="component" value="Unassembled WGS sequence"/>
</dbReference>
<comment type="caution">
    <text evidence="2">The sequence shown here is derived from an EMBL/GenBank/DDBJ whole genome shotgun (WGS) entry which is preliminary data.</text>
</comment>
<reference evidence="2" key="1">
    <citation type="journal article" date="2023" name="G3 (Bethesda)">
        <title>A reference genome for the long-term kleptoplast-retaining sea slug Elysia crispata morphotype clarki.</title>
        <authorList>
            <person name="Eastman K.E."/>
            <person name="Pendleton A.L."/>
            <person name="Shaikh M.A."/>
            <person name="Suttiyut T."/>
            <person name="Ogas R."/>
            <person name="Tomko P."/>
            <person name="Gavelis G."/>
            <person name="Widhalm J.R."/>
            <person name="Wisecaver J.H."/>
        </authorList>
    </citation>
    <scope>NUCLEOTIDE SEQUENCE</scope>
    <source>
        <strain evidence="2">ECLA1</strain>
    </source>
</reference>
<feature type="non-terminal residue" evidence="2">
    <location>
        <position position="1"/>
    </location>
</feature>
<feature type="transmembrane region" description="Helical" evidence="1">
    <location>
        <begin position="47"/>
        <end position="74"/>
    </location>
</feature>
<keyword evidence="1" id="KW-0812">Transmembrane</keyword>
<proteinExistence type="predicted"/>
<evidence type="ECO:0000256" key="1">
    <source>
        <dbReference type="SAM" id="Phobius"/>
    </source>
</evidence>
<protein>
    <submittedName>
        <fullName evidence="2">Uncharacterized protein</fullName>
    </submittedName>
</protein>
<dbReference type="AlphaFoldDB" id="A0AAE0XNN2"/>
<keyword evidence="1" id="KW-0472">Membrane</keyword>
<name>A0AAE0XNN2_9GAST</name>
<evidence type="ECO:0000313" key="2">
    <source>
        <dbReference type="EMBL" id="KAK3699854.1"/>
    </source>
</evidence>
<evidence type="ECO:0000313" key="3">
    <source>
        <dbReference type="Proteomes" id="UP001283361"/>
    </source>
</evidence>
<keyword evidence="3" id="KW-1185">Reference proteome</keyword>
<keyword evidence="1" id="KW-1133">Transmembrane helix</keyword>
<gene>
    <name evidence="2" type="ORF">RRG08_066448</name>
</gene>
<accession>A0AAE0XNN2</accession>
<dbReference type="EMBL" id="JAWDGP010007929">
    <property type="protein sequence ID" value="KAK3699854.1"/>
    <property type="molecule type" value="Genomic_DNA"/>
</dbReference>
<organism evidence="2 3">
    <name type="scientific">Elysia crispata</name>
    <name type="common">lettuce slug</name>
    <dbReference type="NCBI Taxonomy" id="231223"/>
    <lineage>
        <taxon>Eukaryota</taxon>
        <taxon>Metazoa</taxon>
        <taxon>Spiralia</taxon>
        <taxon>Lophotrochozoa</taxon>
        <taxon>Mollusca</taxon>
        <taxon>Gastropoda</taxon>
        <taxon>Heterobranchia</taxon>
        <taxon>Euthyneura</taxon>
        <taxon>Panpulmonata</taxon>
        <taxon>Sacoglossa</taxon>
        <taxon>Placobranchoidea</taxon>
        <taxon>Plakobranchidae</taxon>
        <taxon>Elysia</taxon>
    </lineage>
</organism>